<dbReference type="Gene3D" id="3.50.50.60">
    <property type="entry name" value="FAD/NAD(P)-binding domain"/>
    <property type="match status" value="2"/>
</dbReference>
<keyword evidence="3" id="KW-0285">Flavoprotein</keyword>
<dbReference type="PANTHER" id="PTHR42784">
    <property type="entry name" value="PYRANOSE 2-OXIDASE"/>
    <property type="match status" value="1"/>
</dbReference>
<dbReference type="GO" id="GO:0050660">
    <property type="term" value="F:flavin adenine dinucleotide binding"/>
    <property type="evidence" value="ECO:0007669"/>
    <property type="project" value="InterPro"/>
</dbReference>
<dbReference type="GO" id="GO:0016614">
    <property type="term" value="F:oxidoreductase activity, acting on CH-OH group of donors"/>
    <property type="evidence" value="ECO:0007669"/>
    <property type="project" value="InterPro"/>
</dbReference>
<evidence type="ECO:0000256" key="2">
    <source>
        <dbReference type="ARBA" id="ARBA00010790"/>
    </source>
</evidence>
<protein>
    <submittedName>
        <fullName evidence="8">GMC family oxidoreductase</fullName>
    </submittedName>
</protein>
<dbReference type="AlphaFoldDB" id="A0A2W5DM49"/>
<gene>
    <name evidence="8" type="ORF">DI603_09835</name>
</gene>
<keyword evidence="5" id="KW-0560">Oxidoreductase</keyword>
<sequence length="601" mass="65670">MPFVTASNLRRDYDVIVVGSGAGGGQTAYTLAMEGVRVLMLEAGRHYDPARETPMFQTNADAPLRGAGTPDKPFGFYDATVDGGWQVPGEPYTQASPDETQRFDWWRARMLGGRTNHWGRISLRNGPYDFKPHSRDGLGFDWPISYEDLAPYYDKVEMLVGIYGSNEGLENTPDSPEGVLLPPPKARVGELLVKQRGAGLGVPVVPIHRAVLTRPLDHKTLPARLHPGNPNAQRILAADMQRRAACFWATPCSRGCSIRATYQSPAVHLPPALDTGKLDIVCDAMAYEVMLGKNGKARGVRFVDKTTGRHEEAHARVVVLAASAAETARLLLNSRSASFPDGLANSSGKVGRYLMDTVGSDLSGQIPLLENLPPHNEDGAGGSHLYAPWWLYGPQLKGELGFARGYHIELGTGRRMPGMGTGAGLQWLNGGGSYGAKFKQDVRRYYGSFVYFSGRGEMIPNEQSFCEIDPAVKDRWGIPVLRFHWQWSEHETRQAAHMQKTFAALVEAMGGKVQGGPELNGAKAIASGGSIIHEVGGAIMGADRRRSVTNRWGQTWDVPNLFVADGATFASNADKNPTLTIMALAWRTADHIVERLRRKEI</sequence>
<comment type="caution">
    <text evidence="8">The sequence shown here is derived from an EMBL/GenBank/DDBJ whole genome shotgun (WGS) entry which is preliminary data.</text>
</comment>
<evidence type="ECO:0000256" key="3">
    <source>
        <dbReference type="ARBA" id="ARBA00022630"/>
    </source>
</evidence>
<dbReference type="InterPro" id="IPR036188">
    <property type="entry name" value="FAD/NAD-bd_sf"/>
</dbReference>
<dbReference type="EMBL" id="QFOD01000007">
    <property type="protein sequence ID" value="PZP32961.1"/>
    <property type="molecule type" value="Genomic_DNA"/>
</dbReference>
<dbReference type="InterPro" id="IPR007867">
    <property type="entry name" value="GMC_OxRtase_C"/>
</dbReference>
<feature type="domain" description="Glucose-methanol-choline oxidoreductase N-terminal" evidence="6">
    <location>
        <begin position="99"/>
        <end position="334"/>
    </location>
</feature>
<evidence type="ECO:0000256" key="5">
    <source>
        <dbReference type="ARBA" id="ARBA00023002"/>
    </source>
</evidence>
<dbReference type="Proteomes" id="UP000249633">
    <property type="component" value="Unassembled WGS sequence"/>
</dbReference>
<evidence type="ECO:0000259" key="6">
    <source>
        <dbReference type="Pfam" id="PF00732"/>
    </source>
</evidence>
<dbReference type="SUPFAM" id="SSF54373">
    <property type="entry name" value="FAD-linked reductases, C-terminal domain"/>
    <property type="match status" value="1"/>
</dbReference>
<evidence type="ECO:0000256" key="1">
    <source>
        <dbReference type="ARBA" id="ARBA00001974"/>
    </source>
</evidence>
<feature type="domain" description="Glucose-methanol-choline oxidoreductase C-terminal" evidence="7">
    <location>
        <begin position="463"/>
        <end position="585"/>
    </location>
</feature>
<organism evidence="8 9">
    <name type="scientific">Roseateles depolymerans</name>
    <dbReference type="NCBI Taxonomy" id="76731"/>
    <lineage>
        <taxon>Bacteria</taxon>
        <taxon>Pseudomonadati</taxon>
        <taxon>Pseudomonadota</taxon>
        <taxon>Betaproteobacteria</taxon>
        <taxon>Burkholderiales</taxon>
        <taxon>Sphaerotilaceae</taxon>
        <taxon>Roseateles</taxon>
    </lineage>
</organism>
<accession>A0A2W5DM49</accession>
<comment type="cofactor">
    <cofactor evidence="1">
        <name>FAD</name>
        <dbReference type="ChEBI" id="CHEBI:57692"/>
    </cofactor>
</comment>
<evidence type="ECO:0000313" key="8">
    <source>
        <dbReference type="EMBL" id="PZP32961.1"/>
    </source>
</evidence>
<dbReference type="InterPro" id="IPR051473">
    <property type="entry name" value="P2Ox-like"/>
</dbReference>
<evidence type="ECO:0000256" key="4">
    <source>
        <dbReference type="ARBA" id="ARBA00022827"/>
    </source>
</evidence>
<evidence type="ECO:0000313" key="9">
    <source>
        <dbReference type="Proteomes" id="UP000249633"/>
    </source>
</evidence>
<evidence type="ECO:0000259" key="7">
    <source>
        <dbReference type="Pfam" id="PF05199"/>
    </source>
</evidence>
<dbReference type="InterPro" id="IPR000172">
    <property type="entry name" value="GMC_OxRdtase_N"/>
</dbReference>
<proteinExistence type="inferred from homology"/>
<dbReference type="SUPFAM" id="SSF51905">
    <property type="entry name" value="FAD/NAD(P)-binding domain"/>
    <property type="match status" value="1"/>
</dbReference>
<dbReference type="Pfam" id="PF05199">
    <property type="entry name" value="GMC_oxred_C"/>
    <property type="match status" value="1"/>
</dbReference>
<keyword evidence="4" id="KW-0274">FAD</keyword>
<comment type="similarity">
    <text evidence="2">Belongs to the GMC oxidoreductase family.</text>
</comment>
<dbReference type="PANTHER" id="PTHR42784:SF1">
    <property type="entry name" value="PYRANOSE 2-OXIDASE"/>
    <property type="match status" value="1"/>
</dbReference>
<reference evidence="8 9" key="1">
    <citation type="submission" date="2017-08" db="EMBL/GenBank/DDBJ databases">
        <title>Infants hospitalized years apart are colonized by the same room-sourced microbial strains.</title>
        <authorList>
            <person name="Brooks B."/>
            <person name="Olm M.R."/>
            <person name="Firek B.A."/>
            <person name="Baker R."/>
            <person name="Thomas B.C."/>
            <person name="Morowitz M.J."/>
            <person name="Banfield J.F."/>
        </authorList>
    </citation>
    <scope>NUCLEOTIDE SEQUENCE [LARGE SCALE GENOMIC DNA]</scope>
    <source>
        <strain evidence="8">S2_012_000_R2_81</strain>
    </source>
</reference>
<name>A0A2W5DM49_9BURK</name>
<dbReference type="Pfam" id="PF00732">
    <property type="entry name" value="GMC_oxred_N"/>
    <property type="match status" value="1"/>
</dbReference>